<comment type="subcellular location">
    <subcellularLocation>
        <location evidence="1">Periplasm</location>
    </subcellularLocation>
</comment>
<sequence>MKHALAPALLALGLLGTAATAEPFRLVVTHLEPPVVPNSVMDLAVELGYFAREGVDVELVRVQQTPSAVAALQAGEGDMANIGVDALLQLTATDSADLVAVTSPNKSLPFLIAAKSDITDPAQLPGHSFGVGRLGSLDHSLSTKVLAAAGVDMETLDILALGQPPVRAQALAAGHVDATTMSIGVWLSLPDKTGLSVLVGQDAYYAAAPVVNKVNVVPRQVLDTRRADVEAVVRALVTLSRDFSNDPAAWAAAMAPYGGDLSPEQLQELATSFAGTWSVNGGMNADELRYTQDWIYATADFATTPKVTLDQWADFSIVDAVLAQLGVDETGDRPAR</sequence>
<dbReference type="Proteomes" id="UP000572377">
    <property type="component" value="Unassembled WGS sequence"/>
</dbReference>
<dbReference type="GO" id="GO:0042597">
    <property type="term" value="C:periplasmic space"/>
    <property type="evidence" value="ECO:0007669"/>
    <property type="project" value="UniProtKB-SubCell"/>
</dbReference>
<comment type="caution">
    <text evidence="6">The sequence shown here is derived from an EMBL/GenBank/DDBJ whole genome shotgun (WGS) entry which is preliminary data.</text>
</comment>
<keyword evidence="3 4" id="KW-0732">Signal</keyword>
<dbReference type="EMBL" id="JABFBC010000001">
    <property type="protein sequence ID" value="NNU79935.1"/>
    <property type="molecule type" value="Genomic_DNA"/>
</dbReference>
<evidence type="ECO:0000256" key="2">
    <source>
        <dbReference type="ARBA" id="ARBA00010742"/>
    </source>
</evidence>
<evidence type="ECO:0000256" key="3">
    <source>
        <dbReference type="ARBA" id="ARBA00022729"/>
    </source>
</evidence>
<evidence type="ECO:0000313" key="6">
    <source>
        <dbReference type="EMBL" id="NNU79935.1"/>
    </source>
</evidence>
<feature type="chain" id="PRO_5032491565" evidence="4">
    <location>
        <begin position="22"/>
        <end position="336"/>
    </location>
</feature>
<feature type="domain" description="SsuA/THI5-like" evidence="5">
    <location>
        <begin position="43"/>
        <end position="236"/>
    </location>
</feature>
<comment type="similarity">
    <text evidence="2">Belongs to the bacterial solute-binding protein SsuA/TauA family.</text>
</comment>
<accession>A0A849L117</accession>
<dbReference type="PANTHER" id="PTHR30024:SF47">
    <property type="entry name" value="TAURINE-BINDING PERIPLASMIC PROTEIN"/>
    <property type="match status" value="1"/>
</dbReference>
<organism evidence="6 7">
    <name type="scientific">Halovulum dunhuangense</name>
    <dbReference type="NCBI Taxonomy" id="1505036"/>
    <lineage>
        <taxon>Bacteria</taxon>
        <taxon>Pseudomonadati</taxon>
        <taxon>Pseudomonadota</taxon>
        <taxon>Alphaproteobacteria</taxon>
        <taxon>Rhodobacterales</taxon>
        <taxon>Paracoccaceae</taxon>
        <taxon>Halovulum</taxon>
    </lineage>
</organism>
<dbReference type="Gene3D" id="3.40.190.10">
    <property type="entry name" value="Periplasmic binding protein-like II"/>
    <property type="match status" value="2"/>
</dbReference>
<evidence type="ECO:0000256" key="4">
    <source>
        <dbReference type="SAM" id="SignalP"/>
    </source>
</evidence>
<keyword evidence="7" id="KW-1185">Reference proteome</keyword>
<feature type="signal peptide" evidence="4">
    <location>
        <begin position="1"/>
        <end position="21"/>
    </location>
</feature>
<dbReference type="Pfam" id="PF09084">
    <property type="entry name" value="NMT1"/>
    <property type="match status" value="1"/>
</dbReference>
<evidence type="ECO:0000256" key="1">
    <source>
        <dbReference type="ARBA" id="ARBA00004418"/>
    </source>
</evidence>
<evidence type="ECO:0000313" key="7">
    <source>
        <dbReference type="Proteomes" id="UP000572377"/>
    </source>
</evidence>
<protein>
    <submittedName>
        <fullName evidence="6">ABC transporter substrate-binding protein</fullName>
    </submittedName>
</protein>
<name>A0A849L117_9RHOB</name>
<dbReference type="InterPro" id="IPR015168">
    <property type="entry name" value="SsuA/THI5"/>
</dbReference>
<gene>
    <name evidence="6" type="ORF">HMH01_05730</name>
</gene>
<evidence type="ECO:0000259" key="5">
    <source>
        <dbReference type="Pfam" id="PF09084"/>
    </source>
</evidence>
<dbReference type="PANTHER" id="PTHR30024">
    <property type="entry name" value="ALIPHATIC SULFONATES-BINDING PROTEIN-RELATED"/>
    <property type="match status" value="1"/>
</dbReference>
<dbReference type="AlphaFoldDB" id="A0A849L117"/>
<reference evidence="6 7" key="1">
    <citation type="submission" date="2020-05" db="EMBL/GenBank/DDBJ databases">
        <title>Gimesia benthica sp. nov., a novel planctomycete isolated from a deep-sea water sample of the Northwest Indian Ocean.</title>
        <authorList>
            <person name="Wang J."/>
            <person name="Ruan C."/>
            <person name="Song L."/>
            <person name="Zhu Y."/>
            <person name="Li A."/>
            <person name="Zheng X."/>
            <person name="Wang L."/>
            <person name="Lu Z."/>
            <person name="Huang Y."/>
            <person name="Du W."/>
            <person name="Zhou Y."/>
            <person name="Huang L."/>
            <person name="Dai X."/>
        </authorList>
    </citation>
    <scope>NUCLEOTIDE SEQUENCE [LARGE SCALE GENOMIC DNA]</scope>
    <source>
        <strain evidence="6 7">YYQ-30</strain>
    </source>
</reference>
<proteinExistence type="inferred from homology"/>
<dbReference type="RefSeq" id="WP_171323306.1">
    <property type="nucleotide sequence ID" value="NZ_JABFBC010000001.1"/>
</dbReference>
<dbReference type="SUPFAM" id="SSF53850">
    <property type="entry name" value="Periplasmic binding protein-like II"/>
    <property type="match status" value="1"/>
</dbReference>